<dbReference type="EMBL" id="CAMXCT010000768">
    <property type="protein sequence ID" value="CAI3983015.1"/>
    <property type="molecule type" value="Genomic_DNA"/>
</dbReference>
<evidence type="ECO:0000313" key="4">
    <source>
        <dbReference type="EMBL" id="CAL1136390.1"/>
    </source>
</evidence>
<evidence type="ECO:0000313" key="3">
    <source>
        <dbReference type="EMBL" id="CAI3983015.1"/>
    </source>
</evidence>
<proteinExistence type="predicted"/>
<feature type="non-terminal residue" evidence="3">
    <location>
        <position position="1"/>
    </location>
</feature>
<reference evidence="4" key="2">
    <citation type="submission" date="2024-04" db="EMBL/GenBank/DDBJ databases">
        <authorList>
            <person name="Chen Y."/>
            <person name="Shah S."/>
            <person name="Dougan E. K."/>
            <person name="Thang M."/>
            <person name="Chan C."/>
        </authorList>
    </citation>
    <scope>NUCLEOTIDE SEQUENCE [LARGE SCALE GENOMIC DNA]</scope>
</reference>
<evidence type="ECO:0000313" key="5">
    <source>
        <dbReference type="Proteomes" id="UP001152797"/>
    </source>
</evidence>
<name>A0A9P1FQH0_9DINO</name>
<protein>
    <submittedName>
        <fullName evidence="3">Uncharacterized protein</fullName>
    </submittedName>
</protein>
<gene>
    <name evidence="3" type="ORF">C1SCF055_LOCUS10667</name>
</gene>
<organism evidence="3">
    <name type="scientific">Cladocopium goreaui</name>
    <dbReference type="NCBI Taxonomy" id="2562237"/>
    <lineage>
        <taxon>Eukaryota</taxon>
        <taxon>Sar</taxon>
        <taxon>Alveolata</taxon>
        <taxon>Dinophyceae</taxon>
        <taxon>Suessiales</taxon>
        <taxon>Symbiodiniaceae</taxon>
        <taxon>Cladocopium</taxon>
    </lineage>
</organism>
<feature type="region of interest" description="Disordered" evidence="1">
    <location>
        <begin position="103"/>
        <end position="131"/>
    </location>
</feature>
<feature type="region of interest" description="Disordered" evidence="1">
    <location>
        <begin position="303"/>
        <end position="357"/>
    </location>
</feature>
<keyword evidence="5" id="KW-1185">Reference proteome</keyword>
<comment type="caution">
    <text evidence="3">The sequence shown here is derived from an EMBL/GenBank/DDBJ whole genome shotgun (WGS) entry which is preliminary data.</text>
</comment>
<keyword evidence="2" id="KW-0472">Membrane</keyword>
<feature type="transmembrane region" description="Helical" evidence="2">
    <location>
        <begin position="623"/>
        <end position="642"/>
    </location>
</feature>
<evidence type="ECO:0000256" key="1">
    <source>
        <dbReference type="SAM" id="MobiDB-lite"/>
    </source>
</evidence>
<dbReference type="EMBL" id="CAMXCT030000768">
    <property type="protein sequence ID" value="CAL4770327.1"/>
    <property type="molecule type" value="Genomic_DNA"/>
</dbReference>
<reference evidence="3" key="1">
    <citation type="submission" date="2022-10" db="EMBL/GenBank/DDBJ databases">
        <authorList>
            <person name="Chen Y."/>
            <person name="Dougan E. K."/>
            <person name="Chan C."/>
            <person name="Rhodes N."/>
            <person name="Thang M."/>
        </authorList>
    </citation>
    <scope>NUCLEOTIDE SEQUENCE</scope>
</reference>
<feature type="transmembrane region" description="Helical" evidence="2">
    <location>
        <begin position="512"/>
        <end position="534"/>
    </location>
</feature>
<dbReference type="EMBL" id="CAMXCT020000768">
    <property type="protein sequence ID" value="CAL1136390.1"/>
    <property type="molecule type" value="Genomic_DNA"/>
</dbReference>
<feature type="transmembrane region" description="Helical" evidence="2">
    <location>
        <begin position="739"/>
        <end position="760"/>
    </location>
</feature>
<evidence type="ECO:0000256" key="2">
    <source>
        <dbReference type="SAM" id="Phobius"/>
    </source>
</evidence>
<feature type="compositionally biased region" description="Polar residues" evidence="1">
    <location>
        <begin position="103"/>
        <end position="112"/>
    </location>
</feature>
<feature type="transmembrane region" description="Helical" evidence="2">
    <location>
        <begin position="554"/>
        <end position="573"/>
    </location>
</feature>
<sequence length="767" mass="84187">DDNSQSMSDGLLQNPFPRRLSQASLCSASLCSRSELRVPKETPPMPSDHDGFTRTCLTSLLDSHEELRDVLVQMCVKLEQLQRTLEMTPERVRTSLHSKTMGIATSSQSMSNDHIRKHKSQKSEAAGEGRSAAVSVSSMNVDMFALNLKHNQKLLSKKKSFSVSNLAYDKPRKGALKRLNSQADASTRRLSQASVKVVAPESEENSVALPGCFRLEAEEEGDCELLPRSADEDSNSVDTVRIAESPNSPAAESNFHPHDARSSVGSMARSVYASVEQGDELCMTPVVLNDVFASGSAARQDINRRRPSASLSVPHGAIRSGHATTMPGGLSLNEDVSNQASGRSAPKSPQPSNSDARRTLTSLDSLRAQHNVKVLAQQSERLNQQQPISEDGDMEEAYEETLEGRSMICAVSFVLSLTGVLDARPGRFWKCLAHLSLATTLSLAVLLLVLGDDEFRYVNLMTNAYAVGVVISVLLLRWGRAEEDSLAVLLGPKEFQLDEYACKRGFIESSRLLGTLRAMCFLGLWALMVASRILSGYFGQPATGLLPGDTTQDLVSLGSYAMAMLVTIAIIYAQLHVASGLELAVDMFSAHFFDTKDICAAMDEWNILQALIRCASCRIETSFMVLGASSLATLVLLATELWTKPELLQNPLQAVFWLGWVYPPVLLLLYSLTRAAAVSEKCSRVAPFINSWDFPSEEEEYYQQWLHEGRQYIVQYIMQSEAGFYVKGVRLSNFTVMKLCYGFGALSFALLSHTMTTVLADAVKTRS</sequence>
<feature type="transmembrane region" description="Helical" evidence="2">
    <location>
        <begin position="433"/>
        <end position="451"/>
    </location>
</feature>
<keyword evidence="2" id="KW-1133">Transmembrane helix</keyword>
<keyword evidence="2" id="KW-0812">Transmembrane</keyword>
<feature type="transmembrane region" description="Helical" evidence="2">
    <location>
        <begin position="654"/>
        <end position="672"/>
    </location>
</feature>
<dbReference type="Proteomes" id="UP001152797">
    <property type="component" value="Unassembled WGS sequence"/>
</dbReference>
<feature type="transmembrane region" description="Helical" evidence="2">
    <location>
        <begin position="404"/>
        <end position="421"/>
    </location>
</feature>
<feature type="transmembrane region" description="Helical" evidence="2">
    <location>
        <begin position="457"/>
        <end position="476"/>
    </location>
</feature>
<dbReference type="AlphaFoldDB" id="A0A9P1FQH0"/>
<accession>A0A9P1FQH0</accession>